<protein>
    <submittedName>
        <fullName evidence="1">Uncharacterized protein</fullName>
    </submittedName>
</protein>
<sequence>MNERQVSNKALELADKLDDISVNDFETLDQHYYTREAAAMLRSQEKYINQLHKLLNYNGIGAGKDLLTGEVIPFEVNE</sequence>
<evidence type="ECO:0000313" key="1">
    <source>
        <dbReference type="EMBL" id="CAB5238846.1"/>
    </source>
</evidence>
<dbReference type="EMBL" id="LR798463">
    <property type="protein sequence ID" value="CAB5238846.1"/>
    <property type="molecule type" value="Genomic_DNA"/>
</dbReference>
<gene>
    <name evidence="1" type="ORF">UFOVP230_35</name>
</gene>
<organism evidence="1">
    <name type="scientific">uncultured Caudovirales phage</name>
    <dbReference type="NCBI Taxonomy" id="2100421"/>
    <lineage>
        <taxon>Viruses</taxon>
        <taxon>Duplodnaviria</taxon>
        <taxon>Heunggongvirae</taxon>
        <taxon>Uroviricota</taxon>
        <taxon>Caudoviricetes</taxon>
        <taxon>Peduoviridae</taxon>
        <taxon>Maltschvirus</taxon>
        <taxon>Maltschvirus maltsch</taxon>
    </lineage>
</organism>
<reference evidence="1" key="1">
    <citation type="submission" date="2020-05" db="EMBL/GenBank/DDBJ databases">
        <authorList>
            <person name="Chiriac C."/>
            <person name="Salcher M."/>
            <person name="Ghai R."/>
            <person name="Kavagutti S V."/>
        </authorList>
    </citation>
    <scope>NUCLEOTIDE SEQUENCE</scope>
</reference>
<name>A0A6J7XWQ9_9CAUD</name>
<accession>A0A6J7XWQ9</accession>
<proteinExistence type="predicted"/>